<accession>A0A1C7NCJ6</accession>
<comment type="caution">
    <text evidence="2">The sequence shown here is derived from an EMBL/GenBank/DDBJ whole genome shotgun (WGS) entry which is preliminary data.</text>
</comment>
<sequence>MVVMCDRYKYQQRKTETKSNKKQHDKKKAALYRRRKVDETSSAANVFTVCEEPSQLLDLIVMSMYEVLPSDKSESLLIDAKDLV</sequence>
<reference evidence="2 3" key="1">
    <citation type="submission" date="2016-03" db="EMBL/GenBank/DDBJ databases">
        <title>Choanephora cucurbitarum.</title>
        <authorList>
            <person name="Min B."/>
            <person name="Park H."/>
            <person name="Park J.-H."/>
            <person name="Shin H.-D."/>
            <person name="Choi I.-G."/>
        </authorList>
    </citation>
    <scope>NUCLEOTIDE SEQUENCE [LARGE SCALE GENOMIC DNA]</scope>
    <source>
        <strain evidence="2 3">KUS-F28377</strain>
    </source>
</reference>
<dbReference type="EMBL" id="LUGH01000271">
    <property type="protein sequence ID" value="OBZ86791.1"/>
    <property type="molecule type" value="Genomic_DNA"/>
</dbReference>
<protein>
    <submittedName>
        <fullName evidence="2">Uncharacterized protein</fullName>
    </submittedName>
</protein>
<keyword evidence="3" id="KW-1185">Reference proteome</keyword>
<proteinExistence type="predicted"/>
<organism evidence="2 3">
    <name type="scientific">Choanephora cucurbitarum</name>
    <dbReference type="NCBI Taxonomy" id="101091"/>
    <lineage>
        <taxon>Eukaryota</taxon>
        <taxon>Fungi</taxon>
        <taxon>Fungi incertae sedis</taxon>
        <taxon>Mucoromycota</taxon>
        <taxon>Mucoromycotina</taxon>
        <taxon>Mucoromycetes</taxon>
        <taxon>Mucorales</taxon>
        <taxon>Mucorineae</taxon>
        <taxon>Choanephoraceae</taxon>
        <taxon>Choanephoroideae</taxon>
        <taxon>Choanephora</taxon>
    </lineage>
</organism>
<feature type="region of interest" description="Disordered" evidence="1">
    <location>
        <begin position="12"/>
        <end position="31"/>
    </location>
</feature>
<dbReference type="InParanoid" id="A0A1C7NCJ6"/>
<dbReference type="AlphaFoldDB" id="A0A1C7NCJ6"/>
<feature type="compositionally biased region" description="Basic residues" evidence="1">
    <location>
        <begin position="20"/>
        <end position="31"/>
    </location>
</feature>
<name>A0A1C7NCJ6_9FUNG</name>
<gene>
    <name evidence="2" type="ORF">A0J61_05161</name>
</gene>
<evidence type="ECO:0000313" key="2">
    <source>
        <dbReference type="EMBL" id="OBZ86791.1"/>
    </source>
</evidence>
<evidence type="ECO:0000313" key="3">
    <source>
        <dbReference type="Proteomes" id="UP000093000"/>
    </source>
</evidence>
<evidence type="ECO:0000256" key="1">
    <source>
        <dbReference type="SAM" id="MobiDB-lite"/>
    </source>
</evidence>
<dbReference type="Proteomes" id="UP000093000">
    <property type="component" value="Unassembled WGS sequence"/>
</dbReference>